<keyword evidence="1" id="KW-0732">Signal</keyword>
<comment type="caution">
    <text evidence="2">The sequence shown here is derived from an EMBL/GenBank/DDBJ whole genome shotgun (WGS) entry which is preliminary data.</text>
</comment>
<proteinExistence type="predicted"/>
<accession>A0A425Y217</accession>
<evidence type="ECO:0000256" key="1">
    <source>
        <dbReference type="SAM" id="SignalP"/>
    </source>
</evidence>
<dbReference type="GO" id="GO:0009279">
    <property type="term" value="C:cell outer membrane"/>
    <property type="evidence" value="ECO:0007669"/>
    <property type="project" value="UniProtKB-SubCell"/>
</dbReference>
<organism evidence="2 3">
    <name type="scientific">Ancylomarina euxinus</name>
    <dbReference type="NCBI Taxonomy" id="2283627"/>
    <lineage>
        <taxon>Bacteria</taxon>
        <taxon>Pseudomonadati</taxon>
        <taxon>Bacteroidota</taxon>
        <taxon>Bacteroidia</taxon>
        <taxon>Marinilabiliales</taxon>
        <taxon>Marinifilaceae</taxon>
        <taxon>Ancylomarina</taxon>
    </lineage>
</organism>
<dbReference type="RefSeq" id="WP_125030577.1">
    <property type="nucleotide sequence ID" value="NZ_JAPXVP010000007.1"/>
</dbReference>
<dbReference type="Proteomes" id="UP000285794">
    <property type="component" value="Unassembled WGS sequence"/>
</dbReference>
<evidence type="ECO:0000313" key="3">
    <source>
        <dbReference type="Proteomes" id="UP000285794"/>
    </source>
</evidence>
<reference evidence="2 3" key="1">
    <citation type="submission" date="2018-07" db="EMBL/GenBank/DDBJ databases">
        <title>Draft genome sequence of Ancylomarina sp. M1P.</title>
        <authorList>
            <person name="Yadav S."/>
            <person name="Villanueva L."/>
            <person name="Damste J.S.S."/>
        </authorList>
    </citation>
    <scope>NUCLEOTIDE SEQUENCE [LARGE SCALE GENOMIC DNA]</scope>
    <source>
        <strain evidence="2 3">M1P</strain>
    </source>
</reference>
<gene>
    <name evidence="2" type="ORF">DWB61_09065</name>
</gene>
<dbReference type="AlphaFoldDB" id="A0A425Y217"/>
<sequence length="135" mass="15007">MKNLKLKLRGLALAAALVLSLSSAFAGGNVKINPYLNTDYSIVSVFNTSNSNLKLKVYDENGYVFYSETVEAESNTQKLFDLSYLSDGNYTLVLVGKNTRVEETFQVAGKKLLVTNELMQLAENKNKSSQYAFEK</sequence>
<dbReference type="OrthoDB" id="1120850at2"/>
<evidence type="ECO:0000313" key="2">
    <source>
        <dbReference type="EMBL" id="RRG21891.1"/>
    </source>
</evidence>
<evidence type="ECO:0008006" key="4">
    <source>
        <dbReference type="Google" id="ProtNLM"/>
    </source>
</evidence>
<protein>
    <recommendedName>
        <fullName evidence="4">T9SS C-terminal target domain-containing protein</fullName>
    </recommendedName>
</protein>
<dbReference type="EMBL" id="QQWG01000007">
    <property type="protein sequence ID" value="RRG21891.1"/>
    <property type="molecule type" value="Genomic_DNA"/>
</dbReference>
<dbReference type="Gene3D" id="2.60.40.3080">
    <property type="match status" value="1"/>
</dbReference>
<name>A0A425Y217_9BACT</name>
<dbReference type="InterPro" id="IPR021638">
    <property type="entry name" value="DUF3244"/>
</dbReference>
<feature type="chain" id="PRO_5019119666" description="T9SS C-terminal target domain-containing protein" evidence="1">
    <location>
        <begin position="27"/>
        <end position="135"/>
    </location>
</feature>
<keyword evidence="3" id="KW-1185">Reference proteome</keyword>
<feature type="signal peptide" evidence="1">
    <location>
        <begin position="1"/>
        <end position="26"/>
    </location>
</feature>
<dbReference type="Pfam" id="PF11589">
    <property type="entry name" value="DUF3244"/>
    <property type="match status" value="1"/>
</dbReference>